<accession>A0ABD0KTQ9</accession>
<evidence type="ECO:0000256" key="1">
    <source>
        <dbReference type="SAM" id="MobiDB-lite"/>
    </source>
</evidence>
<dbReference type="EMBL" id="JACVVK020000124">
    <property type="protein sequence ID" value="KAK7490661.1"/>
    <property type="molecule type" value="Genomic_DNA"/>
</dbReference>
<dbReference type="AlphaFoldDB" id="A0ABD0KTQ9"/>
<gene>
    <name evidence="2" type="ORF">BaRGS_00018078</name>
</gene>
<organism evidence="2 3">
    <name type="scientific">Batillaria attramentaria</name>
    <dbReference type="NCBI Taxonomy" id="370345"/>
    <lineage>
        <taxon>Eukaryota</taxon>
        <taxon>Metazoa</taxon>
        <taxon>Spiralia</taxon>
        <taxon>Lophotrochozoa</taxon>
        <taxon>Mollusca</taxon>
        <taxon>Gastropoda</taxon>
        <taxon>Caenogastropoda</taxon>
        <taxon>Sorbeoconcha</taxon>
        <taxon>Cerithioidea</taxon>
        <taxon>Batillariidae</taxon>
        <taxon>Batillaria</taxon>
    </lineage>
</organism>
<keyword evidence="3" id="KW-1185">Reference proteome</keyword>
<feature type="region of interest" description="Disordered" evidence="1">
    <location>
        <begin position="1"/>
        <end position="85"/>
    </location>
</feature>
<sequence length="85" mass="9420">MSTSTAPKSRFKLKTSRFRAQSRATTRTVNSRGIPTLRLPQRGTPNTDSKFHKANQGHCKAPRSTNCRAPDDNHILNPLSSGNED</sequence>
<feature type="compositionally biased region" description="Polar residues" evidence="1">
    <location>
        <begin position="18"/>
        <end position="33"/>
    </location>
</feature>
<comment type="caution">
    <text evidence="2">The sequence shown here is derived from an EMBL/GenBank/DDBJ whole genome shotgun (WGS) entry which is preliminary data.</text>
</comment>
<dbReference type="Proteomes" id="UP001519460">
    <property type="component" value="Unassembled WGS sequence"/>
</dbReference>
<evidence type="ECO:0000313" key="2">
    <source>
        <dbReference type="EMBL" id="KAK7490661.1"/>
    </source>
</evidence>
<protein>
    <submittedName>
        <fullName evidence="2">Uncharacterized protein</fullName>
    </submittedName>
</protein>
<proteinExistence type="predicted"/>
<evidence type="ECO:0000313" key="3">
    <source>
        <dbReference type="Proteomes" id="UP001519460"/>
    </source>
</evidence>
<name>A0ABD0KTQ9_9CAEN</name>
<reference evidence="2 3" key="1">
    <citation type="journal article" date="2023" name="Sci. Data">
        <title>Genome assembly of the Korean intertidal mud-creeper Batillaria attramentaria.</title>
        <authorList>
            <person name="Patra A.K."/>
            <person name="Ho P.T."/>
            <person name="Jun S."/>
            <person name="Lee S.J."/>
            <person name="Kim Y."/>
            <person name="Won Y.J."/>
        </authorList>
    </citation>
    <scope>NUCLEOTIDE SEQUENCE [LARGE SCALE GENOMIC DNA]</scope>
    <source>
        <strain evidence="2">Wonlab-2016</strain>
    </source>
</reference>